<feature type="compositionally biased region" description="Low complexity" evidence="2">
    <location>
        <begin position="1035"/>
        <end position="1049"/>
    </location>
</feature>
<feature type="compositionally biased region" description="Low complexity" evidence="2">
    <location>
        <begin position="59"/>
        <end position="90"/>
    </location>
</feature>
<feature type="region of interest" description="Disordered" evidence="2">
    <location>
        <begin position="3361"/>
        <end position="3400"/>
    </location>
</feature>
<feature type="compositionally biased region" description="Low complexity" evidence="2">
    <location>
        <begin position="2238"/>
        <end position="2255"/>
    </location>
</feature>
<feature type="region of interest" description="Disordered" evidence="2">
    <location>
        <begin position="44"/>
        <end position="126"/>
    </location>
</feature>
<feature type="region of interest" description="Disordered" evidence="2">
    <location>
        <begin position="2436"/>
        <end position="2465"/>
    </location>
</feature>
<feature type="compositionally biased region" description="Acidic residues" evidence="2">
    <location>
        <begin position="3380"/>
        <end position="3400"/>
    </location>
</feature>
<feature type="region of interest" description="Disordered" evidence="2">
    <location>
        <begin position="303"/>
        <end position="322"/>
    </location>
</feature>
<evidence type="ECO:0000313" key="3">
    <source>
        <dbReference type="EMBL" id="EFJ50623.1"/>
    </source>
</evidence>
<feature type="compositionally biased region" description="Pro residues" evidence="2">
    <location>
        <begin position="1199"/>
        <end position="1211"/>
    </location>
</feature>
<feature type="region of interest" description="Disordered" evidence="2">
    <location>
        <begin position="1365"/>
        <end position="1419"/>
    </location>
</feature>
<feature type="compositionally biased region" description="Basic and acidic residues" evidence="2">
    <location>
        <begin position="1295"/>
        <end position="1306"/>
    </location>
</feature>
<feature type="compositionally biased region" description="Low complexity" evidence="2">
    <location>
        <begin position="2213"/>
        <end position="2230"/>
    </location>
</feature>
<keyword evidence="4" id="KW-1185">Reference proteome</keyword>
<dbReference type="EMBL" id="GL378330">
    <property type="protein sequence ID" value="EFJ50623.1"/>
    <property type="molecule type" value="Genomic_DNA"/>
</dbReference>
<dbReference type="GeneID" id="9623985"/>
<feature type="region of interest" description="Disordered" evidence="2">
    <location>
        <begin position="329"/>
        <end position="352"/>
    </location>
</feature>
<feature type="region of interest" description="Disordered" evidence="2">
    <location>
        <begin position="2739"/>
        <end position="2764"/>
    </location>
</feature>
<dbReference type="RefSeq" id="XP_002948216.1">
    <property type="nucleotide sequence ID" value="XM_002948170.1"/>
</dbReference>
<gene>
    <name evidence="3" type="ORF">VOLCADRAFT_88634</name>
</gene>
<feature type="compositionally biased region" description="Pro residues" evidence="2">
    <location>
        <begin position="2561"/>
        <end position="2572"/>
    </location>
</feature>
<feature type="region of interest" description="Disordered" evidence="2">
    <location>
        <begin position="418"/>
        <end position="497"/>
    </location>
</feature>
<organism evidence="4">
    <name type="scientific">Volvox carteri f. nagariensis</name>
    <dbReference type="NCBI Taxonomy" id="3068"/>
    <lineage>
        <taxon>Eukaryota</taxon>
        <taxon>Viridiplantae</taxon>
        <taxon>Chlorophyta</taxon>
        <taxon>core chlorophytes</taxon>
        <taxon>Chlorophyceae</taxon>
        <taxon>CS clade</taxon>
        <taxon>Chlamydomonadales</taxon>
        <taxon>Volvocaceae</taxon>
        <taxon>Volvox</taxon>
    </lineage>
</organism>
<dbReference type="KEGG" id="vcn:VOLCADRAFT_88634"/>
<feature type="compositionally biased region" description="Gly residues" evidence="2">
    <location>
        <begin position="1245"/>
        <end position="1262"/>
    </location>
</feature>
<feature type="region of interest" description="Disordered" evidence="2">
    <location>
        <begin position="2550"/>
        <end position="2607"/>
    </location>
</feature>
<dbReference type="InParanoid" id="D8TPI9"/>
<feature type="compositionally biased region" description="Basic and acidic residues" evidence="2">
    <location>
        <begin position="1272"/>
        <end position="1281"/>
    </location>
</feature>
<sequence>MPGHHAHTMGSLEPAWAYAWRALVGPLVSSVEPLVCRTLRLYRGLRGRGGSGPGRDPPRAAAAAEAEASLAPASPGSPASHETGGLTPLTLLPPPLQPPAVSLPAPQGPPQGPPPPPPHHQEQQRRLQIVEGPCQPTAAGLTGAATASDGHSRNCTVRSRSAAVPACTGLRTSLVLCPAVWPDGCGRAGRWKGPGHRSRTPNACVLPSLFLRQYCSDAPGSVAGGSNGDSGRVQGPSTGRWSTVQRPARALTAAAAAMAEAALTPVGLECLTALYRTLDATHGVRKALPPLSSVILTATRSAKSGKPLDTDPAAGTGIEGADAATAATATDIRGGGKGRGKGAASGSGPVEAVQQQQQLLRAAVEAMVGPISVRIARAHPHQQCALLARLVEAVYGAVGSSPVEAVCGLAQQLAASPEFADPNPPAAAAQLSGALPQHHQHQHHQHQQQAFETTEQQSQHLQPQSKHQPYSTQPSPPQPTPAQWGLPLPPSPTSPQLSCIRERDLIHAALAPIVSALPPASFPPEVLVSLLRQKRSLPVDDAAGAAAGTARAPVHSEAVRLFCSLLRAEWHHRQLSTRHEGGGGGGGAVEALVLGMVLAEQQSPGLLFGPAWRGGSLELSAGLLATLEQLGFRPSRQGCVDFLALCLSGWRAAQPPQPSLSQLPGPTTTATTTRSETTAPDVPAADITPADAGSFSSHSLPPALSRPSQLHLSIGGLGLGGSGVAAAAAADPALARVVVRVLLRLGYYEHLAMERLVVVASCRRDGTPLDVDRLRLLRQLHEGGAETAASGTRTSEQLPTVFLEDLVALGVRYGCSAWSGEPLSRPPESPTAPAVRTRHSPSIQHHQHREERVQQCEQPKLSVPTSAAGVPPVASLVLLTAANAEISSHGEMRDGQGRYMGPEAADAIDGDAVVAEIERQLLPASQNRSGRPSSNRGSSLTETRLGCHQPGLRKPDEEQEDRLAVGCLAEASRLLKDAMGWSKRLKRVGSGDGGAILLEQVVYPSIANVEELAVAQLTASVLAAAPPPLPPPSPAHTAGAAANMAEAAATGESSRGQKPVAAAATAMEVARSDVAAEHAPVPLFPAPAPPAPAVSPLLLAAQTLGSARMAMSRLKRRLHISLDDNVQVNTRRREALQASLEQRILELAPQVMAAWTSAMDVTRPAQQQAPVQRGPSQGGIFPLRAGVEELAPCASSPAQDPPSTPPPPRLPDSPATHGSPGKQVEDREGIWDSGEVDSKAREGTGESGGTGGGSGNEAGGSGPDLIAVDGSGSRREVRDAEGDSCSGGVISGGKEGGDGSRQRRGDGGNGTSGRSHAGNCRTSGGVASFRGPQTPCPQWSAEQQDIAAAASRLLVASVGLYKDHRKVDKNGPGTRASSRRSNSRSSPVRNAAAATGAASTGRSYPGSHPGHSADADGGCSSVLTPLQTAATQLLPAMRPKDAVATLEVLRRVKLPPSAVPPLELHAAGQGLIRGVAELSDSELLTAVAVTAWVVAEHRPPYGRMADGQRPVPPVQGACWPWYCRSTAAAAVRSPPSPRGLQGPPVDVVTALGDELVARERLRRTAAAAAAAAATGAAAATTAGRGGMDEATVESAASTPLGTAAAAATPDGGRNFGRVPTTTTTAEAAVTRLEVEGVEDVDEATSLSPARAGECLPAAAGAAAANPMLTALRMLHRGGITHPRLALAVLGVLPDRDRYGGGGDSGAEAEHGAPAAAAPVAGTSLPALLAVREMLSEGMLSPEQVVELVQVAAKHIPLPPSPPPPLPPPTPPSPGRVQISPPQAAAAAAAVARAPVRQVSRGQATEGATTDGRAVAAGAATATTATTAKAVDLVLFLRSWLLDVFRDSGGTEPPPLALSIKALQEVSARPLTAESLRVLGPETTVEYQVRLVNAVRNGLMRELRGVEQQHVGYVGKARSGAAEDDAVQEAEGSSRAVGSGDGGRGGGVDAAAAGCSNLSNGTRDGVVWDGRYRRTLQSTVAVMESAVDLIKLSREHTAAAATLMATAAAAVEDLLPYAPAAAAAPGELTSQRAAALAARLVVARRSYAAALGDADSGAEAAAHPPPPPLPYGAAVSPAAVLDQLSQVSRSAVRFLLLPMDDAVFLSELERHPELLWASGDEALPVRQALPPPPRPQGLPAAVEPAAAGMEEIKLFSPPQQPCEGKGGLGLSLAETSSGTGASAAASTAADDGFELLQSAYRTASGNGRSEVAVEEPAAGAGAGAEAEAAASPPQPLRRPSSAGGPGDASPASQPAADDALWRTPALPLSTSPHLLGRLPRIRLLAAHEPFLAGSLREPSLPPWRVADGLLRAAAQSVPTVRLELLEGLQERILLLPSSELMTLIARCGELHLLPPLTLAAMTNRLRVHYRGAPKSYRDAASCAGPSEAATAAADEDLDADVDIHAAASASLPSYTAGGAALAAGGCGGSGDGAVAGHATRVLAPPPSPPSSPSSSSSSYGLEDTPPPVSVAMSGLVDAIRRRMLSSSGVGAAASAAPASVGSVADQISSSSGSSSVLRWDRRTIISSDPPQMALGLAHALAAALAVGSVNVATSTPSNPSSSPSPPSTSPSPPSSSSSSSLSAPNFDSSDAAATPAAAVPAPSSHGRCADGSRWRRQLLMDAVQVLGLLQHDRLSASLPGEGVAGGVAGGGGTAVEAAADIRNRRSALWELLMPPLIRACDSRDLTLEDKLLVLEGLTGAPRGDSGGAAAAAAPAATHRQLAEQLIDSISSWLIRQAPAAQPPDAAGAAGSGRAGGDGTGRPSPAAMPAEAVEIYSRTVAAMRGLSYSSHPALAQLAAVFTPWLERKQLQDLLAAALRLEELRRHAAAAAGGGGVAGPNASTAEAAEAEAAAAAVEAAAVKERLLRALQRAAPDQRLTTFCHLAQSGAVGDGALVEAVVDLLLQDIAAFLPWEHVRLLKAVAMLASSGCSATAAAAAPAASVAAVASAARGQSVAELVARIAARLKSRTDDYSNQQLATVLPLLERLTAVGCSVDRAVVPALQRSLLQRLAQPSCGLPEAAAVLQRLAAAAAAAVPSRAGVSYADAATPADREVDGLIRLLHAIADAVLRAPMEGCVDGDASGGYGSHTGQARAGAVGLRNLAEQHLERQQQQQQQVAHGRQLLRLPELQEVLTDLQRQSAAAAVAAAAAGDAAAAAAAKAAAAAANQAAAREALREAITEAARAGRRAAKKRAAVEMMRAGASVGPGVVSSTARRHGVVAGGRSEYGWHEMTPEVKVAIEEMNAEVAEAKARAAVASARAFAASTADAAVRSAEAAKAAAAEAAEAAAATAAAAAAAEAEAAEQVAKARRVEAEQAAAVAAAVSMQRFWLRTLDVMLGVDALPLDVLAMCGELLEDLLLDESGGIAEREDEAGEQREREEQEGEGEGEGEAETLEDIDWG</sequence>
<feature type="compositionally biased region" description="Pro residues" evidence="2">
    <location>
        <begin position="1756"/>
        <end position="1773"/>
    </location>
</feature>
<proteinExistence type="predicted"/>
<feature type="compositionally biased region" description="Low complexity" evidence="2">
    <location>
        <begin position="925"/>
        <end position="939"/>
    </location>
</feature>
<feature type="compositionally biased region" description="Gly residues" evidence="2">
    <location>
        <begin position="2748"/>
        <end position="2758"/>
    </location>
</feature>
<feature type="compositionally biased region" description="Polar residues" evidence="2">
    <location>
        <begin position="450"/>
        <end position="467"/>
    </location>
</feature>
<feature type="region of interest" description="Disordered" evidence="2">
    <location>
        <begin position="2494"/>
        <end position="2514"/>
    </location>
</feature>
<feature type="compositionally biased region" description="Low complexity" evidence="2">
    <location>
        <begin position="313"/>
        <end position="322"/>
    </location>
</feature>
<reference evidence="3 4" key="1">
    <citation type="journal article" date="2010" name="Science">
        <title>Genomic analysis of organismal complexity in the multicellular green alga Volvox carteri.</title>
        <authorList>
            <person name="Prochnik S.E."/>
            <person name="Umen J."/>
            <person name="Nedelcu A.M."/>
            <person name="Hallmann A."/>
            <person name="Miller S.M."/>
            <person name="Nishii I."/>
            <person name="Ferris P."/>
            <person name="Kuo A."/>
            <person name="Mitros T."/>
            <person name="Fritz-Laylin L.K."/>
            <person name="Hellsten U."/>
            <person name="Chapman J."/>
            <person name="Simakov O."/>
            <person name="Rensing S.A."/>
            <person name="Terry A."/>
            <person name="Pangilinan J."/>
            <person name="Kapitonov V."/>
            <person name="Jurka J."/>
            <person name="Salamov A."/>
            <person name="Shapiro H."/>
            <person name="Schmutz J."/>
            <person name="Grimwood J."/>
            <person name="Lindquist E."/>
            <person name="Lucas S."/>
            <person name="Grigoriev I.V."/>
            <person name="Schmitt R."/>
            <person name="Kirk D."/>
            <person name="Rokhsar D.S."/>
        </authorList>
    </citation>
    <scope>NUCLEOTIDE SEQUENCE [LARGE SCALE GENOMIC DNA]</scope>
    <source>
        <strain evidence="4">f. Nagariensis / Eve</strain>
    </source>
</reference>
<protein>
    <submittedName>
        <fullName evidence="3">Uncharacterized protein</fullName>
    </submittedName>
</protein>
<feature type="region of interest" description="Disordered" evidence="2">
    <location>
        <begin position="2204"/>
        <end position="2255"/>
    </location>
</feature>
<feature type="compositionally biased region" description="Low complexity" evidence="2">
    <location>
        <begin position="1383"/>
        <end position="1401"/>
    </location>
</feature>
<dbReference type="PANTHER" id="PTHR13037">
    <property type="entry name" value="FORMIN"/>
    <property type="match status" value="1"/>
</dbReference>
<feature type="compositionally biased region" description="Gly residues" evidence="2">
    <location>
        <begin position="333"/>
        <end position="345"/>
    </location>
</feature>
<feature type="compositionally biased region" description="Low complexity" evidence="2">
    <location>
        <begin position="2587"/>
        <end position="2603"/>
    </location>
</feature>
<feature type="compositionally biased region" description="Pro residues" evidence="2">
    <location>
        <begin position="106"/>
        <end position="118"/>
    </location>
</feature>
<feature type="region of interest" description="Disordered" evidence="2">
    <location>
        <begin position="1756"/>
        <end position="1776"/>
    </location>
</feature>
<feature type="region of interest" description="Disordered" evidence="2">
    <location>
        <begin position="921"/>
        <end position="959"/>
    </location>
</feature>
<feature type="region of interest" description="Disordered" evidence="2">
    <location>
        <begin position="655"/>
        <end position="702"/>
    </location>
</feature>
<dbReference type="Proteomes" id="UP000001058">
    <property type="component" value="Unassembled WGS sequence"/>
</dbReference>
<dbReference type="OrthoDB" id="553137at2759"/>
<accession>D8TPI9</accession>
<feature type="compositionally biased region" description="Low complexity" evidence="2">
    <location>
        <begin position="659"/>
        <end position="678"/>
    </location>
</feature>
<keyword evidence="1" id="KW-0945">Host-virus interaction</keyword>
<feature type="region of interest" description="Disordered" evidence="2">
    <location>
        <begin position="1192"/>
        <end position="1340"/>
    </location>
</feature>
<feature type="region of interest" description="Disordered" evidence="2">
    <location>
        <begin position="1028"/>
        <end position="1057"/>
    </location>
</feature>
<feature type="region of interest" description="Disordered" evidence="2">
    <location>
        <begin position="221"/>
        <end position="245"/>
    </location>
</feature>
<evidence type="ECO:0000256" key="1">
    <source>
        <dbReference type="ARBA" id="ARBA00022581"/>
    </source>
</evidence>
<dbReference type="PANTHER" id="PTHR13037:SF24">
    <property type="entry name" value="POLYCOMB PROTEIN PCL-RELATED"/>
    <property type="match status" value="1"/>
</dbReference>
<evidence type="ECO:0000256" key="2">
    <source>
        <dbReference type="SAM" id="MobiDB-lite"/>
    </source>
</evidence>
<feature type="compositionally biased region" description="Basic and acidic residues" evidence="2">
    <location>
        <begin position="1223"/>
        <end position="1244"/>
    </location>
</feature>
<name>D8TPI9_VOLCA</name>
<feature type="compositionally biased region" description="Polar residues" evidence="2">
    <location>
        <begin position="235"/>
        <end position="245"/>
    </location>
</feature>
<feature type="region of interest" description="Disordered" evidence="2">
    <location>
        <begin position="819"/>
        <end position="868"/>
    </location>
</feature>
<evidence type="ECO:0000313" key="4">
    <source>
        <dbReference type="Proteomes" id="UP000001058"/>
    </source>
</evidence>